<proteinExistence type="predicted"/>
<dbReference type="GeneID" id="102807732"/>
<organism evidence="2 3">
    <name type="scientific">Saccoglossus kowalevskii</name>
    <name type="common">Acorn worm</name>
    <dbReference type="NCBI Taxonomy" id="10224"/>
    <lineage>
        <taxon>Eukaryota</taxon>
        <taxon>Metazoa</taxon>
        <taxon>Hemichordata</taxon>
        <taxon>Enteropneusta</taxon>
        <taxon>Harrimaniidae</taxon>
        <taxon>Saccoglossus</taxon>
    </lineage>
</organism>
<evidence type="ECO:0000313" key="2">
    <source>
        <dbReference type="Proteomes" id="UP000694865"/>
    </source>
</evidence>
<accession>A0ABM0MB05</accession>
<protein>
    <submittedName>
        <fullName evidence="3">Uncharacterized protein LOC102807732</fullName>
    </submittedName>
</protein>
<dbReference type="Pfam" id="PF06031">
    <property type="entry name" value="SERTA"/>
    <property type="match status" value="1"/>
</dbReference>
<reference evidence="3" key="1">
    <citation type="submission" date="2025-08" db="UniProtKB">
        <authorList>
            <consortium name="RefSeq"/>
        </authorList>
    </citation>
    <scope>IDENTIFICATION</scope>
    <source>
        <tissue evidence="3">Testes</tissue>
    </source>
</reference>
<dbReference type="InterPro" id="IPR029708">
    <property type="entry name" value="SERTAD4"/>
</dbReference>
<dbReference type="PROSITE" id="PS51053">
    <property type="entry name" value="SERTA"/>
    <property type="match status" value="1"/>
</dbReference>
<dbReference type="Proteomes" id="UP000694865">
    <property type="component" value="Unplaced"/>
</dbReference>
<evidence type="ECO:0000259" key="1">
    <source>
        <dbReference type="PROSITE" id="PS51053"/>
    </source>
</evidence>
<gene>
    <name evidence="3" type="primary">LOC102807732</name>
</gene>
<dbReference type="PANTHER" id="PTHR14272">
    <property type="entry name" value="SERTA DOMAIN-CONTAINING PROTEIN 4"/>
    <property type="match status" value="1"/>
</dbReference>
<dbReference type="InterPro" id="IPR009263">
    <property type="entry name" value="SERTA_dom"/>
</dbReference>
<evidence type="ECO:0000313" key="3">
    <source>
        <dbReference type="RefSeq" id="XP_006817196.1"/>
    </source>
</evidence>
<feature type="domain" description="SERTA" evidence="1">
    <location>
        <begin position="129"/>
        <end position="175"/>
    </location>
</feature>
<keyword evidence="2" id="KW-1185">Reference proteome</keyword>
<sequence>MTLVGLAMTSICNVSPRTYGLDEQCTVVSAVPTATLREADDDNYLPHDYNKMYLKSHDNLKDNSSVEELELKTDASLQINEVYGHVHHREQDDPNCFRFTAKRKLDEEEDDDDDVAIGGDRHFFDTNRGVMDRMHILRISIEKLNQTEDPEIFLRRSVLINNVVKRIHNELRDERHIHYGLPRKRIHYCHHYDNRLMGTPVSSYFYMEPDIDSDCSAAMITDDMTERLVNSITGSHGNNNGEDMPEKTMKQTSALVGGDLDGVFCNLICSSLNE</sequence>
<dbReference type="RefSeq" id="XP_006817196.1">
    <property type="nucleotide sequence ID" value="XM_006817133.1"/>
</dbReference>
<dbReference type="PANTHER" id="PTHR14272:SF4">
    <property type="entry name" value="SERTA DOMAIN-CONTAINING PROTEIN 4"/>
    <property type="match status" value="1"/>
</dbReference>
<name>A0ABM0MB05_SACKO</name>